<dbReference type="InterPro" id="IPR029063">
    <property type="entry name" value="SAM-dependent_MTases_sf"/>
</dbReference>
<keyword evidence="2" id="KW-0808">Transferase</keyword>
<dbReference type="InterPro" id="IPR013217">
    <property type="entry name" value="Methyltransf_12"/>
</dbReference>
<dbReference type="SUPFAM" id="SSF53335">
    <property type="entry name" value="S-adenosyl-L-methionine-dependent methyltransferases"/>
    <property type="match status" value="1"/>
</dbReference>
<keyword evidence="2" id="KW-0489">Methyltransferase</keyword>
<proteinExistence type="predicted"/>
<dbReference type="PANTHER" id="PTHR45445">
    <property type="match status" value="1"/>
</dbReference>
<keyword evidence="3" id="KW-1185">Reference proteome</keyword>
<reference evidence="3" key="1">
    <citation type="journal article" date="2019" name="Int. J. Syst. Evol. Microbiol.">
        <title>The Global Catalogue of Microorganisms (GCM) 10K type strain sequencing project: providing services to taxonomists for standard genome sequencing and annotation.</title>
        <authorList>
            <consortium name="The Broad Institute Genomics Platform"/>
            <consortium name="The Broad Institute Genome Sequencing Center for Infectious Disease"/>
            <person name="Wu L."/>
            <person name="Ma J."/>
        </authorList>
    </citation>
    <scope>NUCLEOTIDE SEQUENCE [LARGE SCALE GENOMIC DNA]</scope>
    <source>
        <strain evidence="3">CGMCC 4.7152</strain>
    </source>
</reference>
<feature type="domain" description="Methyltransferase type 12" evidence="1">
    <location>
        <begin position="121"/>
        <end position="240"/>
    </location>
</feature>
<organism evidence="2 3">
    <name type="scientific">Dactylosporangium cerinum</name>
    <dbReference type="NCBI Taxonomy" id="1434730"/>
    <lineage>
        <taxon>Bacteria</taxon>
        <taxon>Bacillati</taxon>
        <taxon>Actinomycetota</taxon>
        <taxon>Actinomycetes</taxon>
        <taxon>Micromonosporales</taxon>
        <taxon>Micromonosporaceae</taxon>
        <taxon>Dactylosporangium</taxon>
    </lineage>
</organism>
<dbReference type="CDD" id="cd02440">
    <property type="entry name" value="AdoMet_MTases"/>
    <property type="match status" value="1"/>
</dbReference>
<accession>A0ABV9VYV7</accession>
<dbReference type="GO" id="GO:0008168">
    <property type="term" value="F:methyltransferase activity"/>
    <property type="evidence" value="ECO:0007669"/>
    <property type="project" value="UniProtKB-KW"/>
</dbReference>
<evidence type="ECO:0000313" key="2">
    <source>
        <dbReference type="EMBL" id="MFC5001586.1"/>
    </source>
</evidence>
<gene>
    <name evidence="2" type="ORF">ACFPIJ_27590</name>
</gene>
<sequence>MYQFLAEVACQEDDCHSDLAPAPGYAVCVGSGAHRYVWDRRLVLTAKSDQDAESVNPPYANYDYALRYAGLWAFSYATLVNPEFAAEGWLVGRGESETFYRTVTSIAVQCMRDGPVEAIWDIGCGVGRVVHEMAGSFPQATVVGLDNSAAMLAVAARILGGDHDFAFDLTDAGFPDARLRRSLVPRRDNVLLVQADVESLALRPDRRGADLVLLVNVLDRTPNPDRLLDIAMAAVRSGGSIVVAVSGSWLNADLWRRYPDALRFCLETLTAAGFEPTFMLENLILRELVNRRGATDDFPVSIIAARRSALT</sequence>
<comment type="caution">
    <text evidence="2">The sequence shown here is derived from an EMBL/GenBank/DDBJ whole genome shotgun (WGS) entry which is preliminary data.</text>
</comment>
<dbReference type="PANTHER" id="PTHR45445:SF2">
    <property type="entry name" value="METHYLTRANSFERASE TYPE 11 DOMAIN-CONTAINING PROTEIN"/>
    <property type="match status" value="1"/>
</dbReference>
<dbReference type="Pfam" id="PF08242">
    <property type="entry name" value="Methyltransf_12"/>
    <property type="match status" value="1"/>
</dbReference>
<protein>
    <submittedName>
        <fullName evidence="2">Methyltransferase</fullName>
    </submittedName>
</protein>
<dbReference type="EMBL" id="JBHSIU010000037">
    <property type="protein sequence ID" value="MFC5001586.1"/>
    <property type="molecule type" value="Genomic_DNA"/>
</dbReference>
<evidence type="ECO:0000259" key="1">
    <source>
        <dbReference type="Pfam" id="PF08242"/>
    </source>
</evidence>
<evidence type="ECO:0000313" key="3">
    <source>
        <dbReference type="Proteomes" id="UP001595912"/>
    </source>
</evidence>
<dbReference type="Gene3D" id="3.40.50.150">
    <property type="entry name" value="Vaccinia Virus protein VP39"/>
    <property type="match status" value="1"/>
</dbReference>
<dbReference type="Proteomes" id="UP001595912">
    <property type="component" value="Unassembled WGS sequence"/>
</dbReference>
<dbReference type="RefSeq" id="WP_380118806.1">
    <property type="nucleotide sequence ID" value="NZ_JBHSIU010000037.1"/>
</dbReference>
<dbReference type="GO" id="GO:0032259">
    <property type="term" value="P:methylation"/>
    <property type="evidence" value="ECO:0007669"/>
    <property type="project" value="UniProtKB-KW"/>
</dbReference>
<name>A0ABV9VYV7_9ACTN</name>